<keyword evidence="3" id="KW-1185">Reference proteome</keyword>
<reference evidence="2" key="1">
    <citation type="journal article" date="2019" name="bioRxiv">
        <title>The Genome of the Zebra Mussel, Dreissena polymorpha: A Resource for Invasive Species Research.</title>
        <authorList>
            <person name="McCartney M.A."/>
            <person name="Auch B."/>
            <person name="Kono T."/>
            <person name="Mallez S."/>
            <person name="Zhang Y."/>
            <person name="Obille A."/>
            <person name="Becker A."/>
            <person name="Abrahante J.E."/>
            <person name="Garbe J."/>
            <person name="Badalamenti J.P."/>
            <person name="Herman A."/>
            <person name="Mangelson H."/>
            <person name="Liachko I."/>
            <person name="Sullivan S."/>
            <person name="Sone E.D."/>
            <person name="Koren S."/>
            <person name="Silverstein K.A.T."/>
            <person name="Beckman K.B."/>
            <person name="Gohl D.M."/>
        </authorList>
    </citation>
    <scope>NUCLEOTIDE SEQUENCE</scope>
    <source>
        <strain evidence="2">Duluth1</strain>
        <tissue evidence="2">Whole animal</tissue>
    </source>
</reference>
<proteinExistence type="predicted"/>
<gene>
    <name evidence="2" type="ORF">DPMN_107884</name>
</gene>
<protein>
    <submittedName>
        <fullName evidence="2">Uncharacterized protein</fullName>
    </submittedName>
</protein>
<accession>A0A9D4QKL0</accession>
<name>A0A9D4QKL0_DREPO</name>
<dbReference type="EMBL" id="JAIWYP010000004">
    <property type="protein sequence ID" value="KAH3834554.1"/>
    <property type="molecule type" value="Genomic_DNA"/>
</dbReference>
<dbReference type="AlphaFoldDB" id="A0A9D4QKL0"/>
<evidence type="ECO:0000256" key="1">
    <source>
        <dbReference type="SAM" id="MobiDB-lite"/>
    </source>
</evidence>
<reference evidence="2" key="2">
    <citation type="submission" date="2020-11" db="EMBL/GenBank/DDBJ databases">
        <authorList>
            <person name="McCartney M.A."/>
            <person name="Auch B."/>
            <person name="Kono T."/>
            <person name="Mallez S."/>
            <person name="Becker A."/>
            <person name="Gohl D.M."/>
            <person name="Silverstein K.A.T."/>
            <person name="Koren S."/>
            <person name="Bechman K.B."/>
            <person name="Herman A."/>
            <person name="Abrahante J.E."/>
            <person name="Garbe J."/>
        </authorList>
    </citation>
    <scope>NUCLEOTIDE SEQUENCE</scope>
    <source>
        <strain evidence="2">Duluth1</strain>
        <tissue evidence="2">Whole animal</tissue>
    </source>
</reference>
<feature type="region of interest" description="Disordered" evidence="1">
    <location>
        <begin position="46"/>
        <end position="80"/>
    </location>
</feature>
<feature type="compositionally biased region" description="Basic and acidic residues" evidence="1">
    <location>
        <begin position="48"/>
        <end position="80"/>
    </location>
</feature>
<sequence>MPVCVFEIYLQVAQRLLDYRCIDLPLLCVVFVLSAQEVLVGVRAGYRGRPDSRGATGREKRERERERGREREIERERDRAEIERAREREIEKSSRSLRR</sequence>
<evidence type="ECO:0000313" key="3">
    <source>
        <dbReference type="Proteomes" id="UP000828390"/>
    </source>
</evidence>
<organism evidence="2 3">
    <name type="scientific">Dreissena polymorpha</name>
    <name type="common">Zebra mussel</name>
    <name type="synonym">Mytilus polymorpha</name>
    <dbReference type="NCBI Taxonomy" id="45954"/>
    <lineage>
        <taxon>Eukaryota</taxon>
        <taxon>Metazoa</taxon>
        <taxon>Spiralia</taxon>
        <taxon>Lophotrochozoa</taxon>
        <taxon>Mollusca</taxon>
        <taxon>Bivalvia</taxon>
        <taxon>Autobranchia</taxon>
        <taxon>Heteroconchia</taxon>
        <taxon>Euheterodonta</taxon>
        <taxon>Imparidentia</taxon>
        <taxon>Neoheterodontei</taxon>
        <taxon>Myida</taxon>
        <taxon>Dreissenoidea</taxon>
        <taxon>Dreissenidae</taxon>
        <taxon>Dreissena</taxon>
    </lineage>
</organism>
<comment type="caution">
    <text evidence="2">The sequence shown here is derived from an EMBL/GenBank/DDBJ whole genome shotgun (WGS) entry which is preliminary data.</text>
</comment>
<evidence type="ECO:0000313" key="2">
    <source>
        <dbReference type="EMBL" id="KAH3834554.1"/>
    </source>
</evidence>
<dbReference type="Proteomes" id="UP000828390">
    <property type="component" value="Unassembled WGS sequence"/>
</dbReference>